<dbReference type="OrthoDB" id="1122091at2"/>
<dbReference type="eggNOG" id="ENOG50317SE">
    <property type="taxonomic scope" value="Bacteria"/>
</dbReference>
<dbReference type="RefSeq" id="WP_013444951.1">
    <property type="nucleotide sequence ID" value="NC_014734.1"/>
</dbReference>
<protein>
    <recommendedName>
        <fullName evidence="3">Nif11 domain-containing protein</fullName>
    </recommendedName>
</protein>
<reference evidence="1 2" key="2">
    <citation type="journal article" date="2011" name="Stand. Genomic Sci.">
        <title>Complete genome sequence of Paludibacter propionicigenes type strain (WB4).</title>
        <authorList>
            <person name="Gronow S."/>
            <person name="Munk C."/>
            <person name="Lapidus A."/>
            <person name="Nolan M."/>
            <person name="Lucas S."/>
            <person name="Hammon N."/>
            <person name="Deshpande S."/>
            <person name="Cheng J.F."/>
            <person name="Tapia R."/>
            <person name="Han C."/>
            <person name="Goodwin L."/>
            <person name="Pitluck S."/>
            <person name="Liolios K."/>
            <person name="Ivanova N."/>
            <person name="Mavromatis K."/>
            <person name="Mikhailova N."/>
            <person name="Pati A."/>
            <person name="Chen A."/>
            <person name="Palaniappan K."/>
            <person name="Land M."/>
            <person name="Hauser L."/>
            <person name="Chang Y.J."/>
            <person name="Jeffries C.D."/>
            <person name="Brambilla E."/>
            <person name="Rohde M."/>
            <person name="Goker M."/>
            <person name="Detter J.C."/>
            <person name="Woyke T."/>
            <person name="Bristow J."/>
            <person name="Eisen J.A."/>
            <person name="Markowitz V."/>
            <person name="Hugenholtz P."/>
            <person name="Kyrpides N.C."/>
            <person name="Klenk H.P."/>
        </authorList>
    </citation>
    <scope>NUCLEOTIDE SEQUENCE [LARGE SCALE GENOMIC DNA]</scope>
    <source>
        <strain evidence="2">DSM 17365 / JCM 13257 / WB4</strain>
    </source>
</reference>
<gene>
    <name evidence="1" type="ordered locus">Palpr_1436</name>
</gene>
<dbReference type="STRING" id="694427.Palpr_1436"/>
<sequence>MSLQNAIHFISKVDSDADFRKSCYVCKSQSELQELLKKLDMSFSSDEIEDAFNVLELKCQTYEQAGRVHEVKAWFTLFRKD</sequence>
<proteinExistence type="predicted"/>
<reference key="1">
    <citation type="submission" date="2010-11" db="EMBL/GenBank/DDBJ databases">
        <title>The complete genome of Paludibacter propionicigenes DSM 17365.</title>
        <authorList>
            <consortium name="US DOE Joint Genome Institute (JGI-PGF)"/>
            <person name="Lucas S."/>
            <person name="Copeland A."/>
            <person name="Lapidus A."/>
            <person name="Bruce D."/>
            <person name="Goodwin L."/>
            <person name="Pitluck S."/>
            <person name="Kyrpides N."/>
            <person name="Mavromatis K."/>
            <person name="Ivanova N."/>
            <person name="Munk A.C."/>
            <person name="Brettin T."/>
            <person name="Detter J.C."/>
            <person name="Han C."/>
            <person name="Tapia R."/>
            <person name="Land M."/>
            <person name="Hauser L."/>
            <person name="Markowitz V."/>
            <person name="Cheng J.-F."/>
            <person name="Hugenholtz P."/>
            <person name="Woyke T."/>
            <person name="Wu D."/>
            <person name="Gronow S."/>
            <person name="Wellnitz S."/>
            <person name="Brambilla E."/>
            <person name="Klenk H.-P."/>
            <person name="Eisen J.A."/>
        </authorList>
    </citation>
    <scope>NUCLEOTIDE SEQUENCE</scope>
    <source>
        <strain>WB4</strain>
    </source>
</reference>
<dbReference type="HOGENOM" id="CLU_179155_0_0_10"/>
<organism evidence="1 2">
    <name type="scientific">Paludibacter propionicigenes (strain DSM 17365 / JCM 13257 / WB4)</name>
    <dbReference type="NCBI Taxonomy" id="694427"/>
    <lineage>
        <taxon>Bacteria</taxon>
        <taxon>Pseudomonadati</taxon>
        <taxon>Bacteroidota</taxon>
        <taxon>Bacteroidia</taxon>
        <taxon>Bacteroidales</taxon>
        <taxon>Paludibacteraceae</taxon>
        <taxon>Paludibacter</taxon>
    </lineage>
</organism>
<dbReference type="Proteomes" id="UP000008718">
    <property type="component" value="Chromosome"/>
</dbReference>
<evidence type="ECO:0000313" key="1">
    <source>
        <dbReference type="EMBL" id="ADQ79582.1"/>
    </source>
</evidence>
<dbReference type="EMBL" id="CP002345">
    <property type="protein sequence ID" value="ADQ79582.1"/>
    <property type="molecule type" value="Genomic_DNA"/>
</dbReference>
<dbReference type="KEGG" id="ppn:Palpr_1436"/>
<accession>E4T4D8</accession>
<evidence type="ECO:0000313" key="2">
    <source>
        <dbReference type="Proteomes" id="UP000008718"/>
    </source>
</evidence>
<dbReference type="AlphaFoldDB" id="E4T4D8"/>
<keyword evidence="2" id="KW-1185">Reference proteome</keyword>
<name>E4T4D8_PALPW</name>
<evidence type="ECO:0008006" key="3">
    <source>
        <dbReference type="Google" id="ProtNLM"/>
    </source>
</evidence>